<protein>
    <recommendedName>
        <fullName evidence="1">F-box domain-containing protein</fullName>
    </recommendedName>
</protein>
<gene>
    <name evidence="2" type="ORF">LCOR_02973.1</name>
</gene>
<dbReference type="EMBL" id="CBTN010000009">
    <property type="protein sequence ID" value="CDH51356.1"/>
    <property type="molecule type" value="Genomic_DNA"/>
</dbReference>
<dbReference type="SUPFAM" id="SSF81383">
    <property type="entry name" value="F-box domain"/>
    <property type="match status" value="1"/>
</dbReference>
<keyword evidence="3" id="KW-1185">Reference proteome</keyword>
<accession>A0A068RQU4</accession>
<name>A0A068RQU4_9FUNG</name>
<evidence type="ECO:0000313" key="3">
    <source>
        <dbReference type="Proteomes" id="UP000027586"/>
    </source>
</evidence>
<sequence>MTNKAIPVRHGITSVSTEEMHHVSCSRNYRGHPFKVKSSVDMLLNEASFEGKEGAQVTVLEYEPSFVHYLGHASKNNNLSNPSESTFFTMLQEEEQYQPHEGALSTNQQRRSNVDVIMHLPKDLLYSILWYLDPADLVEMTAVSQGWCRRLDHYAEGCSQIDLSDNDDNVGGTYEKLVSMSPHVHGVSVMFLETNEPIDMLLQEISSLPFTALRSLDLGCMVTSSQTIFSILKQVKDTLHHLSLLCVSHDQALCLGTILSICSNLKCLQYCLSELQGVDQDLFFDNSSSSTSSHPLETLQLVAQTIHGHELEPILRYCPNIRRLVVCECGPDAIDAIRHYTPPRLEYLHINPNLENIFPPWADIEYSIPISAKDHLHTVIANKLNPAMMDRLSLLLGDRAVSSLGHLHLDINGVSSSSPSSSIITSNPWNSTATFDSLRILTWSGLDTTWNSSLTGVLQGCNQLEEVNMKHCDTIDDAVVDAMLDLTRLQKLSLEDMKDTKRIPGLLTRFLEHHGSLRQDSPLEELRLVAEHSILTPVTLDALAKVMTLRSISLLIRDKDASISEHDMERFIQHLGSMTLALQKVELAYLEDCVTDAAIQRLGDIDGLIQVAFIDLKRISNASVKVLLEACSSLQLFKIEGSPLVSYDMLAQIESKMMERAIRL</sequence>
<reference evidence="2" key="1">
    <citation type="submission" date="2013-08" db="EMBL/GenBank/DDBJ databases">
        <title>Gene expansion shapes genome architecture in the human pathogen Lichtheimia corymbifera: an evolutionary genomics analysis in the ancient terrestrial Mucorales (Mucoromycotina).</title>
        <authorList>
            <person name="Schwartze V.U."/>
            <person name="Winter S."/>
            <person name="Shelest E."/>
            <person name="Marcet-Houben M."/>
            <person name="Horn F."/>
            <person name="Wehner S."/>
            <person name="Hoffmann K."/>
            <person name="Riege K."/>
            <person name="Sammeth M."/>
            <person name="Nowrousian M."/>
            <person name="Valiante V."/>
            <person name="Linde J."/>
            <person name="Jacobsen I.D."/>
            <person name="Marz M."/>
            <person name="Brakhage A.A."/>
            <person name="Gabaldon T."/>
            <person name="Bocker S."/>
            <person name="Voigt K."/>
        </authorList>
    </citation>
    <scope>NUCLEOTIDE SEQUENCE [LARGE SCALE GENOMIC DNA]</scope>
    <source>
        <strain evidence="2">FSU 9682</strain>
    </source>
</reference>
<dbReference type="AlphaFoldDB" id="A0A068RQU4"/>
<proteinExistence type="predicted"/>
<dbReference type="VEuPathDB" id="FungiDB:LCOR_02973.1"/>
<evidence type="ECO:0000259" key="1">
    <source>
        <dbReference type="PROSITE" id="PS50181"/>
    </source>
</evidence>
<feature type="domain" description="F-box" evidence="1">
    <location>
        <begin position="114"/>
        <end position="147"/>
    </location>
</feature>
<dbReference type="InterPro" id="IPR036047">
    <property type="entry name" value="F-box-like_dom_sf"/>
</dbReference>
<dbReference type="PROSITE" id="PS50181">
    <property type="entry name" value="FBOX"/>
    <property type="match status" value="1"/>
</dbReference>
<dbReference type="InterPro" id="IPR032675">
    <property type="entry name" value="LRR_dom_sf"/>
</dbReference>
<dbReference type="InterPro" id="IPR001810">
    <property type="entry name" value="F-box_dom"/>
</dbReference>
<dbReference type="OrthoDB" id="2237411at2759"/>
<dbReference type="Gene3D" id="3.80.10.10">
    <property type="entry name" value="Ribonuclease Inhibitor"/>
    <property type="match status" value="1"/>
</dbReference>
<dbReference type="Gene3D" id="1.20.1280.50">
    <property type="match status" value="1"/>
</dbReference>
<organism evidence="2 3">
    <name type="scientific">Lichtheimia corymbifera JMRC:FSU:9682</name>
    <dbReference type="NCBI Taxonomy" id="1263082"/>
    <lineage>
        <taxon>Eukaryota</taxon>
        <taxon>Fungi</taxon>
        <taxon>Fungi incertae sedis</taxon>
        <taxon>Mucoromycota</taxon>
        <taxon>Mucoromycotina</taxon>
        <taxon>Mucoromycetes</taxon>
        <taxon>Mucorales</taxon>
        <taxon>Lichtheimiaceae</taxon>
        <taxon>Lichtheimia</taxon>
    </lineage>
</organism>
<dbReference type="Proteomes" id="UP000027586">
    <property type="component" value="Unassembled WGS sequence"/>
</dbReference>
<evidence type="ECO:0000313" key="2">
    <source>
        <dbReference type="EMBL" id="CDH51356.1"/>
    </source>
</evidence>
<dbReference type="SUPFAM" id="SSF52058">
    <property type="entry name" value="L domain-like"/>
    <property type="match status" value="1"/>
</dbReference>
<comment type="caution">
    <text evidence="2">The sequence shown here is derived from an EMBL/GenBank/DDBJ whole genome shotgun (WGS) entry which is preliminary data.</text>
</comment>